<dbReference type="SUPFAM" id="SSF48208">
    <property type="entry name" value="Six-hairpin glycosidases"/>
    <property type="match status" value="1"/>
</dbReference>
<protein>
    <submittedName>
        <fullName evidence="3">DUF255 domain-containing protein</fullName>
    </submittedName>
</protein>
<dbReference type="PROSITE" id="PS51257">
    <property type="entry name" value="PROKAR_LIPOPROTEIN"/>
    <property type="match status" value="1"/>
</dbReference>
<dbReference type="PIRSF" id="PIRSF006402">
    <property type="entry name" value="UCP006402_thioredoxin"/>
    <property type="match status" value="1"/>
</dbReference>
<dbReference type="InterPro" id="IPR012341">
    <property type="entry name" value="6hp_glycosidase-like_sf"/>
</dbReference>
<comment type="caution">
    <text evidence="3">The sequence shown here is derived from an EMBL/GenBank/DDBJ whole genome shotgun (WGS) entry which is preliminary data.</text>
</comment>
<sequence length="617" mass="67996">MPRVTPPVPARLAVALALAVLSFGTSCKKPEPPPAAPAAHVEPAWRGWEAAVFAEAKSGRKIILVDVIASWCHWCHVMDEETYADPEVAALLAEHFVAIRVDSDARPDVAERYADWGWPATAFLTSDARPVLELRGYQDPREFAALLRRLVAEHKAGKLTGRVAVPAPPPRGGDLVDLRKLAAEQLDSYWDDAQAGWGRKQKYPLAANNEYSLLRAHLYQETAWQERGLLVLDRQRDLIDPVWGGMYQYSVHGVWTDPHFEKIAPIQAGALESYALAYRRTRDPKWKTAAGDIARYLLQFWRDADGGFYTSQDADLRVPTGRKEPVLGDEYYAKDDTTRRALGLPVIDTHVYADRNGAIVRGLLLFDAVVPDEAVRAAAVRAGERLVATHLDERGGFRHAEDDRGLLHLSDQAEVGRGLLALYRTTGDPKWQQHARGLAEFALRELADPAGGFYAHTVDPAATGTFAERRKPFEDNARMARFLLELQRSLDHDADDLPYARAAELAIRAISQPDAVKAQARMLGDYLLALAELTITPIDITVVGRADEPAAQALLRAALTHDEPRANISLSAPGTRYPDLKKPAAYLCTDTACSTPITDPARFGAAAEAFLRGIARP</sequence>
<organism evidence="3 4">
    <name type="scientific">Nannocystis radixulma</name>
    <dbReference type="NCBI Taxonomy" id="2995305"/>
    <lineage>
        <taxon>Bacteria</taxon>
        <taxon>Pseudomonadati</taxon>
        <taxon>Myxococcota</taxon>
        <taxon>Polyangia</taxon>
        <taxon>Nannocystales</taxon>
        <taxon>Nannocystaceae</taxon>
        <taxon>Nannocystis</taxon>
    </lineage>
</organism>
<keyword evidence="1" id="KW-0732">Signal</keyword>
<dbReference type="InterPro" id="IPR013766">
    <property type="entry name" value="Thioredoxin_domain"/>
</dbReference>
<feature type="signal peptide" evidence="1">
    <location>
        <begin position="1"/>
        <end position="28"/>
    </location>
</feature>
<name>A0ABT5BIL6_9BACT</name>
<dbReference type="Gene3D" id="3.40.30.10">
    <property type="entry name" value="Glutaredoxin"/>
    <property type="match status" value="1"/>
</dbReference>
<dbReference type="InterPro" id="IPR008928">
    <property type="entry name" value="6-hairpin_glycosidase_sf"/>
</dbReference>
<evidence type="ECO:0000313" key="3">
    <source>
        <dbReference type="EMBL" id="MDC0673518.1"/>
    </source>
</evidence>
<feature type="chain" id="PRO_5045840310" evidence="1">
    <location>
        <begin position="29"/>
        <end position="617"/>
    </location>
</feature>
<dbReference type="InterPro" id="IPR004879">
    <property type="entry name" value="Ssp411-like_TRX"/>
</dbReference>
<reference evidence="3 4" key="1">
    <citation type="submission" date="2022-11" db="EMBL/GenBank/DDBJ databases">
        <title>Minimal conservation of predation-associated metabolite biosynthetic gene clusters underscores biosynthetic potential of Myxococcota including descriptions for ten novel species: Archangium lansinium sp. nov., Myxococcus landrumus sp. nov., Nannocystis bai.</title>
        <authorList>
            <person name="Ahearne A."/>
            <person name="Stevens C."/>
            <person name="Dowd S."/>
        </authorList>
    </citation>
    <scope>NUCLEOTIDE SEQUENCE [LARGE SCALE GENOMIC DNA]</scope>
    <source>
        <strain evidence="3 4">NCELM</strain>
    </source>
</reference>
<evidence type="ECO:0000259" key="2">
    <source>
        <dbReference type="PROSITE" id="PS51352"/>
    </source>
</evidence>
<feature type="domain" description="Thioredoxin" evidence="2">
    <location>
        <begin position="30"/>
        <end position="152"/>
    </location>
</feature>
<proteinExistence type="predicted"/>
<accession>A0ABT5BIL6</accession>
<dbReference type="EMBL" id="JAQNDN010000022">
    <property type="protein sequence ID" value="MDC0673518.1"/>
    <property type="molecule type" value="Genomic_DNA"/>
</dbReference>
<dbReference type="Gene3D" id="1.50.10.10">
    <property type="match status" value="2"/>
</dbReference>
<dbReference type="PROSITE" id="PS51352">
    <property type="entry name" value="THIOREDOXIN_2"/>
    <property type="match status" value="1"/>
</dbReference>
<gene>
    <name evidence="3" type="ORF">POL58_37580</name>
</gene>
<dbReference type="InterPro" id="IPR024705">
    <property type="entry name" value="Ssp411"/>
</dbReference>
<dbReference type="PANTHER" id="PTHR42899:SF1">
    <property type="entry name" value="SPERMATOGENESIS-ASSOCIATED PROTEIN 20"/>
    <property type="match status" value="1"/>
</dbReference>
<dbReference type="Proteomes" id="UP001217838">
    <property type="component" value="Unassembled WGS sequence"/>
</dbReference>
<evidence type="ECO:0000256" key="1">
    <source>
        <dbReference type="SAM" id="SignalP"/>
    </source>
</evidence>
<dbReference type="InterPro" id="IPR036249">
    <property type="entry name" value="Thioredoxin-like_sf"/>
</dbReference>
<dbReference type="PANTHER" id="PTHR42899">
    <property type="entry name" value="SPERMATOGENESIS-ASSOCIATED PROTEIN 20"/>
    <property type="match status" value="1"/>
</dbReference>
<dbReference type="SUPFAM" id="SSF52833">
    <property type="entry name" value="Thioredoxin-like"/>
    <property type="match status" value="1"/>
</dbReference>
<keyword evidence="4" id="KW-1185">Reference proteome</keyword>
<dbReference type="Pfam" id="PF03190">
    <property type="entry name" value="Thioredox_DsbH"/>
    <property type="match status" value="1"/>
</dbReference>
<evidence type="ECO:0000313" key="4">
    <source>
        <dbReference type="Proteomes" id="UP001217838"/>
    </source>
</evidence>